<reference evidence="2 3" key="1">
    <citation type="submission" date="2024-03" db="EMBL/GenBank/DDBJ databases">
        <title>Complete genome sequence of the green alga Chloropicon roscoffensis RCC1871.</title>
        <authorList>
            <person name="Lemieux C."/>
            <person name="Pombert J.-F."/>
            <person name="Otis C."/>
            <person name="Turmel M."/>
        </authorList>
    </citation>
    <scope>NUCLEOTIDE SEQUENCE [LARGE SCALE GENOMIC DNA]</scope>
    <source>
        <strain evidence="2 3">RCC1871</strain>
    </source>
</reference>
<dbReference type="InterPro" id="IPR018960">
    <property type="entry name" value="DUF1990"/>
</dbReference>
<dbReference type="EMBL" id="CP151501">
    <property type="protein sequence ID" value="WZN58961.1"/>
    <property type="molecule type" value="Genomic_DNA"/>
</dbReference>
<protein>
    <submittedName>
        <fullName evidence="2">DUF1990 domain-containing protein</fullName>
    </submittedName>
</protein>
<accession>A0AAX4NYL1</accession>
<dbReference type="PANTHER" id="PTHR34202">
    <property type="entry name" value="UPF0548 PROTEIN"/>
    <property type="match status" value="1"/>
</dbReference>
<dbReference type="Proteomes" id="UP001472866">
    <property type="component" value="Chromosome 01"/>
</dbReference>
<name>A0AAX4NYL1_9CHLO</name>
<proteinExistence type="predicted"/>
<evidence type="ECO:0000259" key="1">
    <source>
        <dbReference type="Pfam" id="PF09348"/>
    </source>
</evidence>
<sequence length="220" mass="24702">MTFSLFKPTRAKVEEFLSTAGELNYDEKCGTRGLADEEEVSRLKSKGYRVCRRSVAIGEGWSDYRRAVAKLKQWDHIQLGWTTVVPDAPVKKGSDVCLCARLLPPIGAWVMNPLNTVYVETKRTKVPLLNLVPILPLGYNSSRFSFAAGTKKGHLLAGEERFSVSIDKKDKSVTYEISSLSKPAHLLSRVGYPLVCLLQSGFIRHSTRSMARKMRREKPL</sequence>
<dbReference type="PANTHER" id="PTHR34202:SF1">
    <property type="entry name" value="UPF0548 PROTEIN"/>
    <property type="match status" value="1"/>
</dbReference>
<evidence type="ECO:0000313" key="3">
    <source>
        <dbReference type="Proteomes" id="UP001472866"/>
    </source>
</evidence>
<dbReference type="AlphaFoldDB" id="A0AAX4NYL1"/>
<gene>
    <name evidence="2" type="ORF">HKI87_01g04860</name>
</gene>
<keyword evidence="3" id="KW-1185">Reference proteome</keyword>
<dbReference type="Pfam" id="PF09348">
    <property type="entry name" value="DUF1990"/>
    <property type="match status" value="1"/>
</dbReference>
<feature type="domain" description="DUF1990" evidence="1">
    <location>
        <begin position="45"/>
        <end position="208"/>
    </location>
</feature>
<organism evidence="2 3">
    <name type="scientific">Chloropicon roscoffensis</name>
    <dbReference type="NCBI Taxonomy" id="1461544"/>
    <lineage>
        <taxon>Eukaryota</taxon>
        <taxon>Viridiplantae</taxon>
        <taxon>Chlorophyta</taxon>
        <taxon>Chloropicophyceae</taxon>
        <taxon>Chloropicales</taxon>
        <taxon>Chloropicaceae</taxon>
        <taxon>Chloropicon</taxon>
    </lineage>
</organism>
<evidence type="ECO:0000313" key="2">
    <source>
        <dbReference type="EMBL" id="WZN58961.1"/>
    </source>
</evidence>